<dbReference type="HAMAP" id="MF_00586">
    <property type="entry name" value="GatD"/>
    <property type="match status" value="1"/>
</dbReference>
<dbReference type="PIRSF" id="PIRSF001220">
    <property type="entry name" value="L-ASNase_gatD"/>
    <property type="match status" value="1"/>
</dbReference>
<organism evidence="12 13">
    <name type="scientific">Methanopyrus kandleri</name>
    <dbReference type="NCBI Taxonomy" id="2320"/>
    <lineage>
        <taxon>Archaea</taxon>
        <taxon>Methanobacteriati</taxon>
        <taxon>Methanobacteriota</taxon>
        <taxon>Methanomada group</taxon>
        <taxon>Methanopyri</taxon>
        <taxon>Methanopyrales</taxon>
        <taxon>Methanopyraceae</taxon>
        <taxon>Methanopyrus</taxon>
    </lineage>
</organism>
<dbReference type="Proteomes" id="UP000619545">
    <property type="component" value="Unassembled WGS sequence"/>
</dbReference>
<dbReference type="InterPro" id="IPR020827">
    <property type="entry name" value="Asparaginase/glutaminase_AS1"/>
</dbReference>
<dbReference type="InterPro" id="IPR027473">
    <property type="entry name" value="L-asparaginase_C"/>
</dbReference>
<comment type="catalytic activity">
    <reaction evidence="5 8">
        <text>L-glutamyl-tRNA(Gln) + L-glutamine + ATP + H2O = L-glutaminyl-tRNA(Gln) + L-glutamate + ADP + phosphate + H(+)</text>
        <dbReference type="Rhea" id="RHEA:17521"/>
        <dbReference type="Rhea" id="RHEA-COMP:9681"/>
        <dbReference type="Rhea" id="RHEA-COMP:9684"/>
        <dbReference type="ChEBI" id="CHEBI:15377"/>
        <dbReference type="ChEBI" id="CHEBI:15378"/>
        <dbReference type="ChEBI" id="CHEBI:29985"/>
        <dbReference type="ChEBI" id="CHEBI:30616"/>
        <dbReference type="ChEBI" id="CHEBI:43474"/>
        <dbReference type="ChEBI" id="CHEBI:58359"/>
        <dbReference type="ChEBI" id="CHEBI:78520"/>
        <dbReference type="ChEBI" id="CHEBI:78521"/>
        <dbReference type="ChEBI" id="CHEBI:456216"/>
    </reaction>
</comment>
<evidence type="ECO:0000256" key="5">
    <source>
        <dbReference type="HAMAP-Rule" id="MF_00586"/>
    </source>
</evidence>
<evidence type="ECO:0000256" key="8">
    <source>
        <dbReference type="RuleBase" id="RU004457"/>
    </source>
</evidence>
<evidence type="ECO:0000256" key="1">
    <source>
        <dbReference type="ARBA" id="ARBA00022598"/>
    </source>
</evidence>
<comment type="caution">
    <text evidence="12">The sequence shown here is derived from an EMBL/GenBank/DDBJ whole genome shotgun (WGS) entry which is preliminary data.</text>
</comment>
<dbReference type="PIRSF" id="PIRSF500175">
    <property type="entry name" value="Glu_ADT_D"/>
    <property type="match status" value="1"/>
</dbReference>
<dbReference type="GO" id="GO:0006450">
    <property type="term" value="P:regulation of translational fidelity"/>
    <property type="evidence" value="ECO:0007669"/>
    <property type="project" value="InterPro"/>
</dbReference>
<evidence type="ECO:0000259" key="11">
    <source>
        <dbReference type="Pfam" id="PF18195"/>
    </source>
</evidence>
<dbReference type="InterPro" id="IPR006034">
    <property type="entry name" value="Asparaginase/glutaminase-like"/>
</dbReference>
<comment type="function">
    <text evidence="5 8">Allows the formation of correctly charged Gln-tRNA(Gln) through the transamidation of misacylated Glu-tRNA(Gln) in organisms which lack glutaminyl-tRNA synthetase. The reaction takes place in the presence of glutamine and ATP through an activated gamma-phospho-Glu-tRNA(Gln). The GatDE system is specific for glutamate and does not act on aspartate.</text>
</comment>
<dbReference type="AlphaFoldDB" id="A0A832THZ5"/>
<evidence type="ECO:0000256" key="3">
    <source>
        <dbReference type="ARBA" id="ARBA00022840"/>
    </source>
</evidence>
<dbReference type="InterPro" id="IPR027475">
    <property type="entry name" value="Asparaginase/glutaminase_AS2"/>
</dbReference>
<dbReference type="SMR" id="A0A832THZ5"/>
<dbReference type="Pfam" id="PF00710">
    <property type="entry name" value="Asparaginase"/>
    <property type="match status" value="1"/>
</dbReference>
<dbReference type="Pfam" id="PF18195">
    <property type="entry name" value="GatD_N"/>
    <property type="match status" value="1"/>
</dbReference>
<dbReference type="PANTHER" id="PTHR11707:SF28">
    <property type="entry name" value="60 KDA LYSOPHOSPHOLIPASE"/>
    <property type="match status" value="1"/>
</dbReference>
<dbReference type="InterPro" id="IPR040918">
    <property type="entry name" value="GatD_N"/>
</dbReference>
<feature type="domain" description="Asparaginase/glutaminase C-terminal" evidence="10">
    <location>
        <begin position="318"/>
        <end position="431"/>
    </location>
</feature>
<dbReference type="PANTHER" id="PTHR11707">
    <property type="entry name" value="L-ASPARAGINASE"/>
    <property type="match status" value="1"/>
</dbReference>
<dbReference type="GO" id="GO:0006520">
    <property type="term" value="P:amino acid metabolic process"/>
    <property type="evidence" value="ECO:0007669"/>
    <property type="project" value="InterPro"/>
</dbReference>
<evidence type="ECO:0000256" key="4">
    <source>
        <dbReference type="ARBA" id="ARBA00022917"/>
    </source>
</evidence>
<keyword evidence="1 5" id="KW-0436">Ligase</keyword>
<dbReference type="SMART" id="SM00870">
    <property type="entry name" value="Asparaginase"/>
    <property type="match status" value="1"/>
</dbReference>
<dbReference type="Gene3D" id="3.40.50.40">
    <property type="match status" value="1"/>
</dbReference>
<evidence type="ECO:0000259" key="9">
    <source>
        <dbReference type="Pfam" id="PF00710"/>
    </source>
</evidence>
<feature type="active site" evidence="5">
    <location>
        <position position="186"/>
    </location>
</feature>
<evidence type="ECO:0000313" key="12">
    <source>
        <dbReference type="EMBL" id="HII70979.1"/>
    </source>
</evidence>
<dbReference type="InterPro" id="IPR027474">
    <property type="entry name" value="L-asparaginase_N"/>
</dbReference>
<feature type="domain" description="GatD N-terminal" evidence="11">
    <location>
        <begin position="21"/>
        <end position="73"/>
    </location>
</feature>
<dbReference type="PROSITE" id="PS51732">
    <property type="entry name" value="ASN_GLN_ASE_3"/>
    <property type="match status" value="1"/>
</dbReference>
<comment type="similarity">
    <text evidence="5 8">Belongs to the asparaginase 1 family. GatD subfamily.</text>
</comment>
<dbReference type="PROSITE" id="PS00144">
    <property type="entry name" value="ASN_GLN_ASE_1"/>
    <property type="match status" value="1"/>
</dbReference>
<dbReference type="CDD" id="cd08962">
    <property type="entry name" value="GatD"/>
    <property type="match status" value="1"/>
</dbReference>
<dbReference type="GO" id="GO:0016740">
    <property type="term" value="F:transferase activity"/>
    <property type="evidence" value="ECO:0007669"/>
    <property type="project" value="UniProtKB-KW"/>
</dbReference>
<dbReference type="EC" id="6.3.5.-" evidence="5 8"/>
<dbReference type="Gene3D" id="3.40.50.1170">
    <property type="entry name" value="L-asparaginase, N-terminal domain"/>
    <property type="match status" value="1"/>
</dbReference>
<dbReference type="PRINTS" id="PR00139">
    <property type="entry name" value="ASNGLNASE"/>
</dbReference>
<feature type="domain" description="L-asparaginase N-terminal" evidence="9">
    <location>
        <begin position="98"/>
        <end position="287"/>
    </location>
</feature>
<dbReference type="SUPFAM" id="SSF141300">
    <property type="entry name" value="GatD N-terminal domain-like"/>
    <property type="match status" value="1"/>
</dbReference>
<dbReference type="InterPro" id="IPR040919">
    <property type="entry name" value="Asparaginase_C"/>
</dbReference>
<reference evidence="12" key="1">
    <citation type="journal article" date="2020" name="bioRxiv">
        <title>A rank-normalized archaeal taxonomy based on genome phylogeny resolves widespread incomplete and uneven classifications.</title>
        <authorList>
            <person name="Rinke C."/>
            <person name="Chuvochina M."/>
            <person name="Mussig A.J."/>
            <person name="Chaumeil P.-A."/>
            <person name="Waite D.W."/>
            <person name="Whitman W.B."/>
            <person name="Parks D.H."/>
            <person name="Hugenholtz P."/>
        </authorList>
    </citation>
    <scope>NUCLEOTIDE SEQUENCE</scope>
    <source>
        <strain evidence="12">UBA8853</strain>
    </source>
</reference>
<gene>
    <name evidence="5 12" type="primary">gatD</name>
    <name evidence="12" type="ORF">HA336_07100</name>
</gene>
<feature type="active site" evidence="5 6">
    <location>
        <position position="107"/>
    </location>
</feature>
<name>A0A832THZ5_9EURY</name>
<dbReference type="GO" id="GO:0050567">
    <property type="term" value="F:glutaminyl-tRNA synthase (glutamine-hydrolyzing) activity"/>
    <property type="evidence" value="ECO:0007669"/>
    <property type="project" value="UniProtKB-UniRule"/>
</dbReference>
<dbReference type="EMBL" id="DUJS01000004">
    <property type="protein sequence ID" value="HII70979.1"/>
    <property type="molecule type" value="Genomic_DNA"/>
</dbReference>
<dbReference type="NCBIfam" id="NF003217">
    <property type="entry name" value="PRK04183.1"/>
    <property type="match status" value="1"/>
</dbReference>
<dbReference type="InterPro" id="IPR011878">
    <property type="entry name" value="GatD"/>
</dbReference>
<keyword evidence="12" id="KW-0808">Transferase</keyword>
<proteinExistence type="inferred from homology"/>
<keyword evidence="3 5" id="KW-0067">ATP-binding</keyword>
<dbReference type="Pfam" id="PF17763">
    <property type="entry name" value="Asparaginase_C"/>
    <property type="match status" value="1"/>
</dbReference>
<sequence>MRVLSEYKGKAGELLREHGLSVGDRVRIVRDDGVVVEGIIMPRSELGDDEHIVVKMDNGYNVGVRVDRIEKLEAPGEGHEPSFKPMEGEIEYDPKLPNVSVMSTGGTIACRVDYETGAVKPAFTAEELVGAVPELLDVINIVDARAVLDLLSENMEPKHWMKIAEEVVDALSDPDVEGVVIGHGTDTMAFTAAALSFVIEGLNGPVVLVGAQRSSDRPSSDAASNLIAACAFAGDGEVGEVTVCMHGWTSDEVCLVHRGVRVRKMHTSRRDAFRSVESIPIAKVDVKDLRNPKIEFLRSDYRRPEDGEPEISGGFEEKVALVKFAPGMDPEVLDFYVDRGYRGIVLEGTGLGHVSEQWLESIERAVDDGIAVVMTSQCLYGRVNMNVYRTGRLLRAVGVIPGEDMLPEVAYVKLMYVLDRTDDIKEVERLMRTNIAGEIEGGRVLGGFEPADGPHHRL</sequence>
<evidence type="ECO:0000256" key="6">
    <source>
        <dbReference type="PROSITE-ProRule" id="PRU10099"/>
    </source>
</evidence>
<dbReference type="RefSeq" id="WP_011019877.1">
    <property type="nucleotide sequence ID" value="NZ_DUJS01000004.1"/>
</dbReference>
<comment type="subunit">
    <text evidence="5 8">Heterodimer of GatD and GatE.</text>
</comment>
<dbReference type="NCBIfam" id="TIGR00519">
    <property type="entry name" value="asnASE_I"/>
    <property type="match status" value="1"/>
</dbReference>
<dbReference type="InterPro" id="IPR037152">
    <property type="entry name" value="L-asparaginase_N_sf"/>
</dbReference>
<evidence type="ECO:0000313" key="13">
    <source>
        <dbReference type="Proteomes" id="UP000619545"/>
    </source>
</evidence>
<dbReference type="InterPro" id="IPR037222">
    <property type="entry name" value="GatD_N_sf"/>
</dbReference>
<dbReference type="InterPro" id="IPR006033">
    <property type="entry name" value="AsnA_fam"/>
</dbReference>
<dbReference type="GeneID" id="1478104"/>
<keyword evidence="4 5" id="KW-0648">Protein biosynthesis</keyword>
<feature type="active site" evidence="5 7">
    <location>
        <position position="185"/>
    </location>
</feature>
<protein>
    <recommendedName>
        <fullName evidence="5 8">Glutamyl-tRNA(Gln) amidotransferase subunit D</fullName>
        <shortName evidence="5">Glu-ADT subunit D</shortName>
        <ecNumber evidence="5 8">6.3.5.-</ecNumber>
    </recommendedName>
</protein>
<accession>A0A832THZ5</accession>
<dbReference type="PROSITE" id="PS00917">
    <property type="entry name" value="ASN_GLN_ASE_2"/>
    <property type="match status" value="1"/>
</dbReference>
<dbReference type="GO" id="GO:0004067">
    <property type="term" value="F:asparaginase activity"/>
    <property type="evidence" value="ECO:0007669"/>
    <property type="project" value="UniProtKB-UniRule"/>
</dbReference>
<evidence type="ECO:0000256" key="7">
    <source>
        <dbReference type="PROSITE-ProRule" id="PRU10100"/>
    </source>
</evidence>
<evidence type="ECO:0000259" key="10">
    <source>
        <dbReference type="Pfam" id="PF17763"/>
    </source>
</evidence>
<dbReference type="Gene3D" id="2.30.30.520">
    <property type="match status" value="1"/>
</dbReference>
<dbReference type="NCBIfam" id="TIGR02153">
    <property type="entry name" value="gatD_arch"/>
    <property type="match status" value="1"/>
</dbReference>
<feature type="active site" evidence="5">
    <location>
        <position position="264"/>
    </location>
</feature>
<dbReference type="GO" id="GO:0006412">
    <property type="term" value="P:translation"/>
    <property type="evidence" value="ECO:0007669"/>
    <property type="project" value="UniProtKB-UniRule"/>
</dbReference>
<dbReference type="SUPFAM" id="SSF53774">
    <property type="entry name" value="Glutaminase/Asparaginase"/>
    <property type="match status" value="1"/>
</dbReference>
<keyword evidence="2 5" id="KW-0547">Nucleotide-binding</keyword>
<evidence type="ECO:0000256" key="2">
    <source>
        <dbReference type="ARBA" id="ARBA00022741"/>
    </source>
</evidence>
<dbReference type="GO" id="GO:0005524">
    <property type="term" value="F:ATP binding"/>
    <property type="evidence" value="ECO:0007669"/>
    <property type="project" value="UniProtKB-KW"/>
</dbReference>
<dbReference type="InterPro" id="IPR036152">
    <property type="entry name" value="Asp/glu_Ase-like_sf"/>
</dbReference>
<dbReference type="OMA" id="CEDMLPE"/>